<organism evidence="8 9">
    <name type="scientific">Trichuris muris</name>
    <name type="common">Mouse whipworm</name>
    <dbReference type="NCBI Taxonomy" id="70415"/>
    <lineage>
        <taxon>Eukaryota</taxon>
        <taxon>Metazoa</taxon>
        <taxon>Ecdysozoa</taxon>
        <taxon>Nematoda</taxon>
        <taxon>Enoplea</taxon>
        <taxon>Dorylaimia</taxon>
        <taxon>Trichinellida</taxon>
        <taxon>Trichuridae</taxon>
        <taxon>Trichuris</taxon>
    </lineage>
</organism>
<evidence type="ECO:0000256" key="5">
    <source>
        <dbReference type="ARBA" id="ARBA00023136"/>
    </source>
</evidence>
<dbReference type="GO" id="GO:0016020">
    <property type="term" value="C:membrane"/>
    <property type="evidence" value="ECO:0007669"/>
    <property type="project" value="UniProtKB-SubCell"/>
</dbReference>
<name>A0A5S6Q285_TRIMR</name>
<evidence type="ECO:0000256" key="4">
    <source>
        <dbReference type="ARBA" id="ARBA00022989"/>
    </source>
</evidence>
<dbReference type="STRING" id="70415.A0A5S6Q285"/>
<dbReference type="GO" id="GO:0005783">
    <property type="term" value="C:endoplasmic reticulum"/>
    <property type="evidence" value="ECO:0007669"/>
    <property type="project" value="TreeGrafter"/>
</dbReference>
<reference evidence="9" key="1">
    <citation type="submission" date="2019-12" db="UniProtKB">
        <authorList>
            <consortium name="WormBaseParasite"/>
        </authorList>
    </citation>
    <scope>IDENTIFICATION</scope>
</reference>
<feature type="transmembrane region" description="Helical" evidence="7">
    <location>
        <begin position="102"/>
        <end position="124"/>
    </location>
</feature>
<evidence type="ECO:0000313" key="9">
    <source>
        <dbReference type="WBParaSite" id="TMUE_0000001336.1"/>
    </source>
</evidence>
<dbReference type="WBParaSite" id="TMUE_0000001336.1">
    <property type="protein sequence ID" value="TMUE_0000001336.1"/>
    <property type="gene ID" value="WBGene00297234"/>
</dbReference>
<comment type="subcellular location">
    <subcellularLocation>
        <location evidence="1">Membrane</location>
        <topology evidence="1">Multi-pass membrane protein</topology>
    </subcellularLocation>
</comment>
<dbReference type="InterPro" id="IPR059112">
    <property type="entry name" value="CysZ/EI24"/>
</dbReference>
<keyword evidence="4 7" id="KW-1133">Transmembrane helix</keyword>
<keyword evidence="3 7" id="KW-0812">Transmembrane</keyword>
<feature type="region of interest" description="Disordered" evidence="6">
    <location>
        <begin position="1"/>
        <end position="22"/>
    </location>
</feature>
<feature type="transmembrane region" description="Helical" evidence="7">
    <location>
        <begin position="263"/>
        <end position="294"/>
    </location>
</feature>
<evidence type="ECO:0000256" key="2">
    <source>
        <dbReference type="ARBA" id="ARBA00010970"/>
    </source>
</evidence>
<dbReference type="PANTHER" id="PTHR21389:SF0">
    <property type="entry name" value="ETOPOSIDE-INDUCED PROTEIN 2.4 HOMOLOG"/>
    <property type="match status" value="1"/>
</dbReference>
<dbReference type="GO" id="GO:0016236">
    <property type="term" value="P:macroautophagy"/>
    <property type="evidence" value="ECO:0007669"/>
    <property type="project" value="TreeGrafter"/>
</dbReference>
<dbReference type="Pfam" id="PF07264">
    <property type="entry name" value="EI24"/>
    <property type="match status" value="1"/>
</dbReference>
<proteinExistence type="inferred from homology"/>
<evidence type="ECO:0000256" key="1">
    <source>
        <dbReference type="ARBA" id="ARBA00004141"/>
    </source>
</evidence>
<evidence type="ECO:0000256" key="6">
    <source>
        <dbReference type="SAM" id="MobiDB-lite"/>
    </source>
</evidence>
<keyword evidence="8" id="KW-1185">Reference proteome</keyword>
<keyword evidence="5 7" id="KW-0472">Membrane</keyword>
<dbReference type="PANTHER" id="PTHR21389">
    <property type="entry name" value="P53 INDUCED PROTEIN"/>
    <property type="match status" value="1"/>
</dbReference>
<comment type="similarity">
    <text evidence="2">Belongs to the EI24 family.</text>
</comment>
<feature type="transmembrane region" description="Helical" evidence="7">
    <location>
        <begin position="144"/>
        <end position="167"/>
    </location>
</feature>
<sequence>MNSKKSNQLPELPCKSKRSSYSNYPSCNSAFAAFRQGVCDSFSSLKSSSAWKDFEECANSTASKKDGIPISVLAIRRSVKKRSSETVGSKTKPEKSLIARRLVQSVVLNLGCILLLHCVIFPTINWVACKLFWSVGPHSNAVTIFLSITWVMPLFFVTRVLNIFWFQDIAQAVMLRRRIGTTLFTQSYSSYLADLLMSTIVEFLFLLQTYLVGLLPIAVVSKILSVVHISLLYSLYAFEYLWMNQGVSLSRRLRVIQRQWPYFLGFGLSLSLLTACTSSIFVSSCVFGIFFPVLILSSFLAKPPSVRNWIPINFFAASLSWVRQCNSTKLRKEESCNFECCTWIKLQYFLSLQDLTIFRTVDSSGSILRHRHRISTFFVPAPTQASPVPPWTRQCPPACGESRFVRSGSP</sequence>
<dbReference type="AlphaFoldDB" id="A0A5S6Q285"/>
<feature type="transmembrane region" description="Helical" evidence="7">
    <location>
        <begin position="223"/>
        <end position="242"/>
    </location>
</feature>
<evidence type="ECO:0000256" key="3">
    <source>
        <dbReference type="ARBA" id="ARBA00022692"/>
    </source>
</evidence>
<evidence type="ECO:0000313" key="8">
    <source>
        <dbReference type="Proteomes" id="UP000046395"/>
    </source>
</evidence>
<protein>
    <submittedName>
        <fullName evidence="9">Etoposide-induced protein 2.4 homolog</fullName>
    </submittedName>
</protein>
<accession>A0A5S6Q285</accession>
<feature type="transmembrane region" description="Helical" evidence="7">
    <location>
        <begin position="188"/>
        <end position="211"/>
    </location>
</feature>
<dbReference type="Proteomes" id="UP000046395">
    <property type="component" value="Unassembled WGS sequence"/>
</dbReference>
<evidence type="ECO:0000256" key="7">
    <source>
        <dbReference type="SAM" id="Phobius"/>
    </source>
</evidence>